<keyword evidence="1" id="KW-0175">Coiled coil</keyword>
<protein>
    <recommendedName>
        <fullName evidence="4">DUF4315 family protein</fullName>
    </recommendedName>
</protein>
<dbReference type="AlphaFoldDB" id="A0A9D1DQF0"/>
<sequence>MSEKIQKLKASIENDKAKLEALKKDIADKEKRLKDLEMAEMMGKLNVICAGNTDMMGILDAIQNKDLDKLMELLEGAGTNERTN</sequence>
<accession>A0A9D1DQF0</accession>
<evidence type="ECO:0008006" key="4">
    <source>
        <dbReference type="Google" id="ProtNLM"/>
    </source>
</evidence>
<organism evidence="2 3">
    <name type="scientific">Candidatus Gallacutalibacter pullicola</name>
    <dbReference type="NCBI Taxonomy" id="2840830"/>
    <lineage>
        <taxon>Bacteria</taxon>
        <taxon>Bacillati</taxon>
        <taxon>Bacillota</taxon>
        <taxon>Clostridia</taxon>
        <taxon>Eubacteriales</taxon>
        <taxon>Candidatus Gallacutalibacter</taxon>
    </lineage>
</organism>
<feature type="coiled-coil region" evidence="1">
    <location>
        <begin position="2"/>
        <end position="39"/>
    </location>
</feature>
<reference evidence="2" key="2">
    <citation type="journal article" date="2021" name="PeerJ">
        <title>Extensive microbial diversity within the chicken gut microbiome revealed by metagenomics and culture.</title>
        <authorList>
            <person name="Gilroy R."/>
            <person name="Ravi A."/>
            <person name="Getino M."/>
            <person name="Pursley I."/>
            <person name="Horton D.L."/>
            <person name="Alikhan N.F."/>
            <person name="Baker D."/>
            <person name="Gharbi K."/>
            <person name="Hall N."/>
            <person name="Watson M."/>
            <person name="Adriaenssens E.M."/>
            <person name="Foster-Nyarko E."/>
            <person name="Jarju S."/>
            <person name="Secka A."/>
            <person name="Antonio M."/>
            <person name="Oren A."/>
            <person name="Chaudhuri R.R."/>
            <person name="La Ragione R."/>
            <person name="Hildebrand F."/>
            <person name="Pallen M.J."/>
        </authorList>
    </citation>
    <scope>NUCLEOTIDE SEQUENCE</scope>
    <source>
        <strain evidence="2">ChiSjej1B19-7085</strain>
    </source>
</reference>
<gene>
    <name evidence="2" type="ORF">IAA54_05485</name>
</gene>
<proteinExistence type="predicted"/>
<evidence type="ECO:0000313" key="3">
    <source>
        <dbReference type="Proteomes" id="UP000886785"/>
    </source>
</evidence>
<comment type="caution">
    <text evidence="2">The sequence shown here is derived from an EMBL/GenBank/DDBJ whole genome shotgun (WGS) entry which is preliminary data.</text>
</comment>
<reference evidence="2" key="1">
    <citation type="submission" date="2020-10" db="EMBL/GenBank/DDBJ databases">
        <authorList>
            <person name="Gilroy R."/>
        </authorList>
    </citation>
    <scope>NUCLEOTIDE SEQUENCE</scope>
    <source>
        <strain evidence="2">ChiSjej1B19-7085</strain>
    </source>
</reference>
<evidence type="ECO:0000256" key="1">
    <source>
        <dbReference type="SAM" id="Coils"/>
    </source>
</evidence>
<dbReference type="EMBL" id="DVHF01000063">
    <property type="protein sequence ID" value="HIR57102.1"/>
    <property type="molecule type" value="Genomic_DNA"/>
</dbReference>
<name>A0A9D1DQF0_9FIRM</name>
<evidence type="ECO:0000313" key="2">
    <source>
        <dbReference type="EMBL" id="HIR57102.1"/>
    </source>
</evidence>
<dbReference type="Proteomes" id="UP000886785">
    <property type="component" value="Unassembled WGS sequence"/>
</dbReference>